<dbReference type="InterPro" id="IPR008279">
    <property type="entry name" value="PEP-util_enz_mobile_dom"/>
</dbReference>
<protein>
    <recommendedName>
        <fullName evidence="4">PEP-utilising enzyme mobile domain-containing protein</fullName>
    </recommendedName>
</protein>
<dbReference type="PANTHER" id="PTHR43030">
    <property type="entry name" value="PHOSPHOENOLPYRUVATE SYNTHASE"/>
    <property type="match status" value="1"/>
</dbReference>
<dbReference type="InterPro" id="IPR006319">
    <property type="entry name" value="PEP_synth"/>
</dbReference>
<evidence type="ECO:0000259" key="4">
    <source>
        <dbReference type="Pfam" id="PF00391"/>
    </source>
</evidence>
<keyword evidence="2" id="KW-0547">Nucleotide-binding</keyword>
<comment type="similarity">
    <text evidence="1">Belongs to the PEP-utilizing enzyme family.</text>
</comment>
<dbReference type="EMBL" id="AP024086">
    <property type="protein sequence ID" value="BCL62086.1"/>
    <property type="molecule type" value="Genomic_DNA"/>
</dbReference>
<evidence type="ECO:0000313" key="6">
    <source>
        <dbReference type="Proteomes" id="UP000826725"/>
    </source>
</evidence>
<evidence type="ECO:0000256" key="2">
    <source>
        <dbReference type="ARBA" id="ARBA00022741"/>
    </source>
</evidence>
<dbReference type="PANTHER" id="PTHR43030:SF1">
    <property type="entry name" value="PHOSPHOENOLPYRUVATE SYNTHASE"/>
    <property type="match status" value="1"/>
</dbReference>
<keyword evidence="6" id="KW-1185">Reference proteome</keyword>
<dbReference type="GO" id="GO:0005524">
    <property type="term" value="F:ATP binding"/>
    <property type="evidence" value="ECO:0007669"/>
    <property type="project" value="UniProtKB-KW"/>
</dbReference>
<organism evidence="5 6">
    <name type="scientific">Desulfomarina profundi</name>
    <dbReference type="NCBI Taxonomy" id="2772557"/>
    <lineage>
        <taxon>Bacteria</taxon>
        <taxon>Pseudomonadati</taxon>
        <taxon>Thermodesulfobacteriota</taxon>
        <taxon>Desulfobulbia</taxon>
        <taxon>Desulfobulbales</taxon>
        <taxon>Desulfobulbaceae</taxon>
        <taxon>Desulfomarina</taxon>
    </lineage>
</organism>
<reference evidence="5" key="1">
    <citation type="submission" date="2020-09" db="EMBL/GenBank/DDBJ databases">
        <title>Desulfogranum mesoprofundum gen. nov., sp. nov., a novel mesophilic, sulfate-reducing chemolithoautotroph isolated from a deep-sea hydrothermal vent chimney in the Suiyo Seamount.</title>
        <authorList>
            <person name="Hashimoto Y."/>
            <person name="Nakagawa S."/>
        </authorList>
    </citation>
    <scope>NUCLEOTIDE SEQUENCE</scope>
    <source>
        <strain evidence="5">KT2</strain>
    </source>
</reference>
<accession>A0A8D5FK66</accession>
<evidence type="ECO:0000256" key="3">
    <source>
        <dbReference type="ARBA" id="ARBA00022840"/>
    </source>
</evidence>
<keyword evidence="3" id="KW-0067">ATP-binding</keyword>
<evidence type="ECO:0000313" key="5">
    <source>
        <dbReference type="EMBL" id="BCL62086.1"/>
    </source>
</evidence>
<dbReference type="RefSeq" id="WP_228854483.1">
    <property type="nucleotide sequence ID" value="NZ_AP024086.1"/>
</dbReference>
<proteinExistence type="inferred from homology"/>
<dbReference type="GO" id="GO:0008986">
    <property type="term" value="F:pyruvate, water dikinase activity"/>
    <property type="evidence" value="ECO:0007669"/>
    <property type="project" value="InterPro"/>
</dbReference>
<dbReference type="AlphaFoldDB" id="A0A8D5FK66"/>
<dbReference type="KEGG" id="dbk:DGMP_27790"/>
<name>A0A8D5FK66_9BACT</name>
<feature type="domain" description="PEP-utilising enzyme mobile" evidence="4">
    <location>
        <begin position="485"/>
        <end position="553"/>
    </location>
</feature>
<dbReference type="Proteomes" id="UP000826725">
    <property type="component" value="Chromosome"/>
</dbReference>
<evidence type="ECO:0000256" key="1">
    <source>
        <dbReference type="ARBA" id="ARBA00007837"/>
    </source>
</evidence>
<sequence>MWLQHLFKKQRSTETTPAEINIWHLKSLFNNFRKILHLNNRILENMARMEQSLGGEYIFEKSFLEKTVRVIASDVHHVTYNLNALTENAYVPLYDRYQEIRMILDDILSGNTRALACPPVLQLQEIGWEMEPLVGIDLVCLAELRLHPGIQAGIGFIITAEGTQALISDEKSANHISRSDVNFGIEEQFGRLFLEESSRRISVTATQINDDIGLTKDLGSFFIEPSPDHSQLLVLDNSSSSLEKKELFAQPVTQGKMDKTTIAEYAEPIPIQNYIDCLQWIVQTVDPGHCDTDEAPVPFAVFIRPSPPFTMHGTLKTRASSSETTIPALSITSHLKGQPESGDSYLLSRTFPFNPVRSEIVTKYQSSSFPDGNSATDHSADNGNFRRGSAIIGNSDLKMFAETAMTLERIMGVPIRLHWECLADGTFIFTRLFPYLETSEEPTALELQEEQQSAELLCLGTQIVQEGVAAGHVFHVTNETALEDFPPGAVAVARTATPELTPILQRASAILTEYGNVTGHLATVAREISLPAVFGIPDVLTMLPEGEEITVDAGQLKIYKGTLNTLLRVGSRKMNLSPADPEYRILRRLLRFIMPLHLTNPETPNFCVEGCKSFHDIIHFCHEKSVDELAHFQERHPGLGSIRTKRMRLDIPMDIRVLDIGEGVNEQFEKDPVVENIRQGPFAVFLEGLLNPDAWENDLPSLGLRDIISSMPRTMNIMSPTAAENFGENLAIVDHDYMNLSLRLGYHFSVIDAHIGDDMHRNYVYFRFSGGLANPDRRARRAQFICNVLRDMNFKVSLKSDLVVGRLKFEETLLLKSSLYVLGALTTFSRQRDTSLYSDNETNILYEFFDKTFLSHFHETAKEGRRAIAPPREV</sequence>
<gene>
    <name evidence="5" type="ORF">DGMP_27790</name>
</gene>
<dbReference type="Pfam" id="PF00391">
    <property type="entry name" value="PEP-utilizers"/>
    <property type="match status" value="1"/>
</dbReference>